<keyword evidence="6" id="KW-0276">Fatty acid metabolism</keyword>
<keyword evidence="4" id="KW-0597">Phosphoprotein</keyword>
<gene>
    <name evidence="9" type="ORF">PXX05_09355</name>
</gene>
<accession>A0ABY8ANU6</accession>
<dbReference type="Gene3D" id="3.30.300.30">
    <property type="match status" value="1"/>
</dbReference>
<dbReference type="InterPro" id="IPR045851">
    <property type="entry name" value="AMP-bd_C_sf"/>
</dbReference>
<comment type="cofactor">
    <cofactor evidence="1">
        <name>pantetheine 4'-phosphate</name>
        <dbReference type="ChEBI" id="CHEBI:47942"/>
    </cofactor>
</comment>
<name>A0ABY8ANU6_9GAMM</name>
<dbReference type="InterPro" id="IPR025110">
    <property type="entry name" value="AMP-bd_C"/>
</dbReference>
<keyword evidence="7" id="KW-0443">Lipid metabolism</keyword>
<dbReference type="SUPFAM" id="SSF47336">
    <property type="entry name" value="ACP-like"/>
    <property type="match status" value="1"/>
</dbReference>
<evidence type="ECO:0000256" key="6">
    <source>
        <dbReference type="ARBA" id="ARBA00022832"/>
    </source>
</evidence>
<dbReference type="InterPro" id="IPR036736">
    <property type="entry name" value="ACP-like_sf"/>
</dbReference>
<dbReference type="Gene3D" id="1.10.1200.10">
    <property type="entry name" value="ACP-like"/>
    <property type="match status" value="1"/>
</dbReference>
<organism evidence="9 10">
    <name type="scientific">Legionella cardiaca</name>
    <dbReference type="NCBI Taxonomy" id="1071983"/>
    <lineage>
        <taxon>Bacteria</taxon>
        <taxon>Pseudomonadati</taxon>
        <taxon>Pseudomonadota</taxon>
        <taxon>Gammaproteobacteria</taxon>
        <taxon>Legionellales</taxon>
        <taxon>Legionellaceae</taxon>
        <taxon>Legionella</taxon>
    </lineage>
</organism>
<protein>
    <submittedName>
        <fullName evidence="9">AMP-binding protein</fullName>
    </submittedName>
</protein>
<dbReference type="InterPro" id="IPR000873">
    <property type="entry name" value="AMP-dep_synth/lig_dom"/>
</dbReference>
<evidence type="ECO:0000256" key="5">
    <source>
        <dbReference type="ARBA" id="ARBA00022598"/>
    </source>
</evidence>
<evidence type="ECO:0000313" key="9">
    <source>
        <dbReference type="EMBL" id="WED42134.1"/>
    </source>
</evidence>
<proteinExistence type="inferred from homology"/>
<dbReference type="Gene3D" id="3.40.50.12780">
    <property type="entry name" value="N-terminal domain of ligase-like"/>
    <property type="match status" value="1"/>
</dbReference>
<dbReference type="PANTHER" id="PTHR22754:SF32">
    <property type="entry name" value="DISCO-INTERACTING PROTEIN 2"/>
    <property type="match status" value="1"/>
</dbReference>
<dbReference type="PANTHER" id="PTHR22754">
    <property type="entry name" value="DISCO-INTERACTING PROTEIN 2 DIP2 -RELATED"/>
    <property type="match status" value="1"/>
</dbReference>
<dbReference type="Pfam" id="PF00550">
    <property type="entry name" value="PP-binding"/>
    <property type="match status" value="1"/>
</dbReference>
<reference evidence="9 10" key="1">
    <citation type="submission" date="2023-02" db="EMBL/GenBank/DDBJ databases">
        <title>Genome Sequence of L. cardiaca H63T.</title>
        <authorList>
            <person name="Lopez A.E."/>
            <person name="Cianciotto N.P."/>
        </authorList>
    </citation>
    <scope>NUCLEOTIDE SEQUENCE [LARGE SCALE GENOMIC DNA]</scope>
    <source>
        <strain evidence="9 10">H63</strain>
    </source>
</reference>
<evidence type="ECO:0000313" key="10">
    <source>
        <dbReference type="Proteomes" id="UP001222087"/>
    </source>
</evidence>
<dbReference type="InterPro" id="IPR023213">
    <property type="entry name" value="CAT-like_dom_sf"/>
</dbReference>
<dbReference type="PROSITE" id="PS00455">
    <property type="entry name" value="AMP_BINDING"/>
    <property type="match status" value="1"/>
</dbReference>
<keyword evidence="5" id="KW-0436">Ligase</keyword>
<evidence type="ECO:0000256" key="4">
    <source>
        <dbReference type="ARBA" id="ARBA00022553"/>
    </source>
</evidence>
<dbReference type="InterPro" id="IPR009081">
    <property type="entry name" value="PP-bd_ACP"/>
</dbReference>
<sequence>MNTHHFNEKSSSIEYKNLCEILDFRNTNLPDVIAYRFLEDGIHAKTLTSKELYLEVNKLANLISGYIKPQDRVILAAKPGLEYIIGFFACLRAGAIAVPVFPPANTQMAFRLFHIIQDANPSLVLCDKTTTGALKKGIIANRFLPSKFKKMAGLNETYINLFDMLRKAHIPLVSTEQRKKYPAQLARADQRSPQDIAFLQYTSGSTGNPKGVVLTHNNLLDNLKTMKKAVNHQEDGHVFSWLPPYHDMGLIGCIIEPLYANITATHMSPVDFITKPFLWMLNVSKYKCNTIAGPNFSFDLCARKTDSSILHELDLSCLEVAVNGAEPISMKTMDFFYEKFKSAGLKRNVLHPCYGLAEATLMVSSKMYLSEVKVINAKPDPFSQNRVELIDDVISGMKLISSGVPQTNVKIVDPEGHTLRQEDEVGEIWVQGASIGQGYYNNEAETRKTFKNQIKDYEDNQYYLKTGDLGFIHQGELFVCGRIKDLIIINGQNYYPHDFEFAAMSANPHIQKGCVIAFSEKTAVTEQLVLVADLKKNTPAEAYPEIVADMQKAISSGFNLTANAIYLTPPKTIPKTTSGKLQRKKCAELIENNQIKYLYCHRAPITEVGAADQNWLLNILDEPDNRKILLIEKVKNLVADILNLPDLATMDDQTSLFELGIDSLNAAQLADKLQNKLQIIITMGELYSNHKIDKLVNLLLKKIELTSIQKKSAKNYDDFSEEEKEHECSVLQEAILNHYSINAELSKYNLFSSVLFGSDIKREEVLKNIINFIDNNDTLRIKFFKKKDTFKFVYTTLSNYDEYIRWIKVDAKDSRNTLIRNEVLKPIDLTKDLLFKVVIFEYKTGEHEVLYIANHIISDLSSMLMAQQELQYPDNKIKENYCQVIFNNEQKMEYGENFSKKIKEIWTKKLEGLNYLKLQQKDAKRTEIFATKKISLCTKEAMMALTSTYHTTGFIICMGLMSLILNALSANEKIQLLIPLNKRQKHLGGRAQGLFVNNLLICPLIDWNLHFKELCHSLQQEFIDAQANYFPVEKVITEMGITHNYFNLPIVIGYLGEDSSAHLQLNNIGSTNMGLDLMIYYTIDKDSQWNMFINYVDEMFDQEVISQISFCFSKMLNKLLANPRIINRDLYLIFSANKLLHNHSKLMQEKSIEVKTNIESSIIDDCLKLLINLKDNLLKIRRVNNENILLSLGNLGGNKSNISIININEIIKDSPEKKEKILLRLKLAIERIVDHDNSLFKIGLIGSKELMNSDLIINLKEKVMNSNKAKTIFFQTTALGEEYELDLINLIKDMVLEILTEVEV</sequence>
<dbReference type="Gene3D" id="3.30.559.10">
    <property type="entry name" value="Chloramphenicol acetyltransferase-like domain"/>
    <property type="match status" value="1"/>
</dbReference>
<evidence type="ECO:0000259" key="8">
    <source>
        <dbReference type="PROSITE" id="PS50075"/>
    </source>
</evidence>
<dbReference type="InterPro" id="IPR001242">
    <property type="entry name" value="Condensation_dom"/>
</dbReference>
<dbReference type="InterPro" id="IPR006162">
    <property type="entry name" value="Ppantetheine_attach_site"/>
</dbReference>
<evidence type="ECO:0000256" key="1">
    <source>
        <dbReference type="ARBA" id="ARBA00001957"/>
    </source>
</evidence>
<keyword evidence="10" id="KW-1185">Reference proteome</keyword>
<dbReference type="Proteomes" id="UP001222087">
    <property type="component" value="Chromosome"/>
</dbReference>
<evidence type="ECO:0000256" key="2">
    <source>
        <dbReference type="ARBA" id="ARBA00006432"/>
    </source>
</evidence>
<dbReference type="InterPro" id="IPR020845">
    <property type="entry name" value="AMP-binding_CS"/>
</dbReference>
<dbReference type="Pfam" id="PF23024">
    <property type="entry name" value="AMP-dom_DIP2-like"/>
    <property type="match status" value="1"/>
</dbReference>
<dbReference type="Pfam" id="PF00668">
    <property type="entry name" value="Condensation"/>
    <property type="match status" value="1"/>
</dbReference>
<evidence type="ECO:0000256" key="3">
    <source>
        <dbReference type="ARBA" id="ARBA00022450"/>
    </source>
</evidence>
<dbReference type="InterPro" id="IPR040097">
    <property type="entry name" value="FAAL/FAAC"/>
</dbReference>
<dbReference type="RefSeq" id="WP_275087959.1">
    <property type="nucleotide sequence ID" value="NZ_CP119078.1"/>
</dbReference>
<dbReference type="SUPFAM" id="SSF56801">
    <property type="entry name" value="Acetyl-CoA synthetase-like"/>
    <property type="match status" value="1"/>
</dbReference>
<dbReference type="CDD" id="cd05931">
    <property type="entry name" value="FAAL"/>
    <property type="match status" value="1"/>
</dbReference>
<evidence type="ECO:0000256" key="7">
    <source>
        <dbReference type="ARBA" id="ARBA00023098"/>
    </source>
</evidence>
<dbReference type="InterPro" id="IPR042099">
    <property type="entry name" value="ANL_N_sf"/>
</dbReference>
<keyword evidence="3" id="KW-0596">Phosphopantetheine</keyword>
<comment type="similarity">
    <text evidence="2">Belongs to the ATP-dependent AMP-binding enzyme family.</text>
</comment>
<dbReference type="PROSITE" id="PS50075">
    <property type="entry name" value="CARRIER"/>
    <property type="match status" value="1"/>
</dbReference>
<dbReference type="Gene3D" id="3.30.559.30">
    <property type="entry name" value="Nonribosomal peptide synthetase, condensation domain"/>
    <property type="match status" value="1"/>
</dbReference>
<dbReference type="EMBL" id="CP119078">
    <property type="protein sequence ID" value="WED42134.1"/>
    <property type="molecule type" value="Genomic_DNA"/>
</dbReference>
<dbReference type="SUPFAM" id="SSF52777">
    <property type="entry name" value="CoA-dependent acyltransferases"/>
    <property type="match status" value="2"/>
</dbReference>
<dbReference type="PROSITE" id="PS00012">
    <property type="entry name" value="PHOSPHOPANTETHEINE"/>
    <property type="match status" value="1"/>
</dbReference>
<dbReference type="Pfam" id="PF00501">
    <property type="entry name" value="AMP-binding"/>
    <property type="match status" value="1"/>
</dbReference>
<feature type="domain" description="Carrier" evidence="8">
    <location>
        <begin position="628"/>
        <end position="703"/>
    </location>
</feature>